<dbReference type="SMART" id="SM00797">
    <property type="entry name" value="AHS2"/>
    <property type="match status" value="1"/>
</dbReference>
<dbReference type="NCBIfam" id="TIGR00724">
    <property type="entry name" value="urea_amlyse_rel"/>
    <property type="match status" value="1"/>
</dbReference>
<evidence type="ECO:0000259" key="4">
    <source>
        <dbReference type="SMART" id="SM00797"/>
    </source>
</evidence>
<name>A0ABS6BQQ2_9CLOT</name>
<keyword evidence="3" id="KW-0067">ATP-binding</keyword>
<organism evidence="5 6">
    <name type="scientific">Clostridium frigoris</name>
    <dbReference type="NCBI Taxonomy" id="205327"/>
    <lineage>
        <taxon>Bacteria</taxon>
        <taxon>Bacillati</taxon>
        <taxon>Bacillota</taxon>
        <taxon>Clostridia</taxon>
        <taxon>Eubacteriales</taxon>
        <taxon>Clostridiaceae</taxon>
        <taxon>Clostridium</taxon>
    </lineage>
</organism>
<feature type="domain" description="Carboxyltransferase" evidence="4">
    <location>
        <begin position="25"/>
        <end position="306"/>
    </location>
</feature>
<protein>
    <submittedName>
        <fullName evidence="5">Biotin-dependent carboxyltransferase family protein</fullName>
    </submittedName>
</protein>
<proteinExistence type="predicted"/>
<keyword evidence="2" id="KW-0378">Hydrolase</keyword>
<accession>A0ABS6BQQ2</accession>
<dbReference type="RefSeq" id="WP_216146455.1">
    <property type="nucleotide sequence ID" value="NZ_JAHLDV010000007.1"/>
</dbReference>
<evidence type="ECO:0000256" key="1">
    <source>
        <dbReference type="ARBA" id="ARBA00022741"/>
    </source>
</evidence>
<comment type="caution">
    <text evidence="5">The sequence shown here is derived from an EMBL/GenBank/DDBJ whole genome shotgun (WGS) entry which is preliminary data.</text>
</comment>
<dbReference type="Proteomes" id="UP000776252">
    <property type="component" value="Unassembled WGS sequence"/>
</dbReference>
<dbReference type="EMBL" id="JAHLDV010000007">
    <property type="protein sequence ID" value="MBU3159259.1"/>
    <property type="molecule type" value="Genomic_DNA"/>
</dbReference>
<sequence>MTIMKILKPGMYTTIQDIGRYNYQKSGMSVSGAMDQFSLRVANILVGNKDSEACLEATLFGLKIKFHGDALIAVTGGNLMPMINNKAIDMWSGIKVLDGDELSFGTAKSGCRSYIAIEHGIDVPEVMGSKSTYVKGKVGGFQGRMLKAGDEIKIGSASENDFTSIKKLPIDLIPMYSKDNIVRVVMGPQDDYFTAEGINTFFDCEYQVTSEADRMGYRLSGSKISHKIGADIISDGITMGSVQIPGDGAPIIMMADRQTTGGYTKIATIITPDINIIGQLKPGDSVRFKLIDIEEAHKIYRKYMNDFDLIREGAANVGCDAVTGEKFKVRVNNKEYVVIVQEIK</sequence>
<evidence type="ECO:0000313" key="5">
    <source>
        <dbReference type="EMBL" id="MBU3159259.1"/>
    </source>
</evidence>
<evidence type="ECO:0000256" key="3">
    <source>
        <dbReference type="ARBA" id="ARBA00022840"/>
    </source>
</evidence>
<reference evidence="5 6" key="1">
    <citation type="submission" date="2021-06" db="EMBL/GenBank/DDBJ databases">
        <title>Clostridia strains as spoilage organisms.</title>
        <authorList>
            <person name="Wambui J."/>
            <person name="Stephan R."/>
            <person name="Stevens M.J.A."/>
        </authorList>
    </citation>
    <scope>NUCLEOTIDE SEQUENCE [LARGE SCALE GENOMIC DNA]</scope>
    <source>
        <strain evidence="5 6">DSM 14204</strain>
    </source>
</reference>
<keyword evidence="1" id="KW-0547">Nucleotide-binding</keyword>
<keyword evidence="6" id="KW-1185">Reference proteome</keyword>
<gene>
    <name evidence="5" type="ORF">KPL37_05745</name>
</gene>
<dbReference type="InterPro" id="IPR052708">
    <property type="entry name" value="PxpC"/>
</dbReference>
<dbReference type="PANTHER" id="PTHR43309">
    <property type="entry name" value="5-OXOPROLINASE SUBUNIT C"/>
    <property type="match status" value="1"/>
</dbReference>
<dbReference type="PANTHER" id="PTHR43309:SF5">
    <property type="entry name" value="5-OXOPROLINASE SUBUNIT C"/>
    <property type="match status" value="1"/>
</dbReference>
<evidence type="ECO:0000313" key="6">
    <source>
        <dbReference type="Proteomes" id="UP000776252"/>
    </source>
</evidence>
<dbReference type="InterPro" id="IPR003778">
    <property type="entry name" value="CT_A_B"/>
</dbReference>
<dbReference type="Pfam" id="PF02626">
    <property type="entry name" value="CT_A_B"/>
    <property type="match status" value="1"/>
</dbReference>
<evidence type="ECO:0000256" key="2">
    <source>
        <dbReference type="ARBA" id="ARBA00022801"/>
    </source>
</evidence>